<organism evidence="8 9">
    <name type="scientific">Limosilactobacillus pontis DSM 8475</name>
    <dbReference type="NCBI Taxonomy" id="1423794"/>
    <lineage>
        <taxon>Bacteria</taxon>
        <taxon>Bacillati</taxon>
        <taxon>Bacillota</taxon>
        <taxon>Bacilli</taxon>
        <taxon>Lactobacillales</taxon>
        <taxon>Lactobacillaceae</taxon>
        <taxon>Limosilactobacillus</taxon>
    </lineage>
</organism>
<name>A0A922PTJ8_9LACO</name>
<proteinExistence type="predicted"/>
<sequence>MKWYTEHKAIIKGSPKHMKKQSTMIVSIILLIVFVIFALLNTATVEVNLLFSRVNTPLVLLILVCLLIGALIIYLFSFSNHIKVNKEIKELQKQPNKQEITRLKREIKQLQDENRQLKHSLTTRQQEVVGSATQPTQPTNN</sequence>
<evidence type="ECO:0000259" key="7">
    <source>
        <dbReference type="Pfam" id="PF06305"/>
    </source>
</evidence>
<evidence type="ECO:0000256" key="4">
    <source>
        <dbReference type="ARBA" id="ARBA00023136"/>
    </source>
</evidence>
<reference evidence="8 9" key="1">
    <citation type="journal article" date="2015" name="Genome Announc.">
        <title>Expanding the biotechnology potential of lactobacilli through comparative genomics of 213 strains and associated genera.</title>
        <authorList>
            <person name="Sun Z."/>
            <person name="Harris H.M."/>
            <person name="McCann A."/>
            <person name="Guo C."/>
            <person name="Argimon S."/>
            <person name="Zhang W."/>
            <person name="Yang X."/>
            <person name="Jeffery I.B."/>
            <person name="Cooney J.C."/>
            <person name="Kagawa T.F."/>
            <person name="Liu W."/>
            <person name="Song Y."/>
            <person name="Salvetti E."/>
            <person name="Wrobel A."/>
            <person name="Rasinkangas P."/>
            <person name="Parkhill J."/>
            <person name="Rea M.C."/>
            <person name="O'Sullivan O."/>
            <person name="Ritari J."/>
            <person name="Douillard F.P."/>
            <person name="Paul Ross R."/>
            <person name="Yang R."/>
            <person name="Briner A.E."/>
            <person name="Felis G.E."/>
            <person name="de Vos W.M."/>
            <person name="Barrangou R."/>
            <person name="Klaenhammer T.R."/>
            <person name="Caufield P.W."/>
            <person name="Cui Y."/>
            <person name="Zhang H."/>
            <person name="O'Toole P.W."/>
        </authorList>
    </citation>
    <scope>NUCLEOTIDE SEQUENCE [LARGE SCALE GENOMIC DNA]</scope>
    <source>
        <strain evidence="8 9">DSM 8475</strain>
    </source>
</reference>
<evidence type="ECO:0000313" key="9">
    <source>
        <dbReference type="Proteomes" id="UP000051085"/>
    </source>
</evidence>
<protein>
    <recommendedName>
        <fullName evidence="7">Lipopolysaccharide assembly protein A domain-containing protein</fullName>
    </recommendedName>
</protein>
<dbReference type="PANTHER" id="PTHR41335:SF1">
    <property type="entry name" value="MEMBRANE PROTEIN"/>
    <property type="match status" value="1"/>
</dbReference>
<keyword evidence="4 6" id="KW-0472">Membrane</keyword>
<dbReference type="Pfam" id="PF06305">
    <property type="entry name" value="LapA_dom"/>
    <property type="match status" value="1"/>
</dbReference>
<accession>A0A922PTJ8</accession>
<evidence type="ECO:0000256" key="3">
    <source>
        <dbReference type="ARBA" id="ARBA00022989"/>
    </source>
</evidence>
<feature type="domain" description="Lipopolysaccharide assembly protein A" evidence="7">
    <location>
        <begin position="40"/>
        <end position="99"/>
    </location>
</feature>
<evidence type="ECO:0000256" key="1">
    <source>
        <dbReference type="ARBA" id="ARBA00022475"/>
    </source>
</evidence>
<feature type="transmembrane region" description="Helical" evidence="6">
    <location>
        <begin position="21"/>
        <end position="40"/>
    </location>
</feature>
<gene>
    <name evidence="8" type="ORF">FD34_GL000823</name>
</gene>
<evidence type="ECO:0000256" key="5">
    <source>
        <dbReference type="SAM" id="MobiDB-lite"/>
    </source>
</evidence>
<feature type="transmembrane region" description="Helical" evidence="6">
    <location>
        <begin position="60"/>
        <end position="79"/>
    </location>
</feature>
<keyword evidence="2 6" id="KW-0812">Transmembrane</keyword>
<dbReference type="InterPro" id="IPR010445">
    <property type="entry name" value="LapA_dom"/>
</dbReference>
<feature type="region of interest" description="Disordered" evidence="5">
    <location>
        <begin position="118"/>
        <end position="141"/>
    </location>
</feature>
<keyword evidence="1" id="KW-1003">Cell membrane</keyword>
<evidence type="ECO:0000256" key="6">
    <source>
        <dbReference type="SAM" id="Phobius"/>
    </source>
</evidence>
<dbReference type="PANTHER" id="PTHR41335">
    <property type="entry name" value="MEMBRANE PROTEIN-RELATED"/>
    <property type="match status" value="1"/>
</dbReference>
<comment type="caution">
    <text evidence="8">The sequence shown here is derived from an EMBL/GenBank/DDBJ whole genome shotgun (WGS) entry which is preliminary data.</text>
</comment>
<dbReference type="EMBL" id="AZGO01000065">
    <property type="protein sequence ID" value="KRM35312.1"/>
    <property type="molecule type" value="Genomic_DNA"/>
</dbReference>
<dbReference type="AlphaFoldDB" id="A0A922PTJ8"/>
<feature type="compositionally biased region" description="Polar residues" evidence="5">
    <location>
        <begin position="119"/>
        <end position="141"/>
    </location>
</feature>
<evidence type="ECO:0000256" key="2">
    <source>
        <dbReference type="ARBA" id="ARBA00022692"/>
    </source>
</evidence>
<evidence type="ECO:0000313" key="8">
    <source>
        <dbReference type="EMBL" id="KRM35312.1"/>
    </source>
</evidence>
<keyword evidence="3 6" id="KW-1133">Transmembrane helix</keyword>
<dbReference type="Proteomes" id="UP000051085">
    <property type="component" value="Unassembled WGS sequence"/>
</dbReference>
<dbReference type="GO" id="GO:0005886">
    <property type="term" value="C:plasma membrane"/>
    <property type="evidence" value="ECO:0007669"/>
    <property type="project" value="InterPro"/>
</dbReference>